<evidence type="ECO:0000313" key="2">
    <source>
        <dbReference type="EMBL" id="KAF2174451.1"/>
    </source>
</evidence>
<keyword evidence="3" id="KW-1185">Reference proteome</keyword>
<evidence type="ECO:0000313" key="3">
    <source>
        <dbReference type="Proteomes" id="UP000800200"/>
    </source>
</evidence>
<dbReference type="Proteomes" id="UP000800200">
    <property type="component" value="Unassembled WGS sequence"/>
</dbReference>
<accession>A0A6A6D4U8</accession>
<name>A0A6A6D4U8_9PEZI</name>
<dbReference type="AlphaFoldDB" id="A0A6A6D4U8"/>
<gene>
    <name evidence="2" type="ORF">K469DRAFT_689543</name>
</gene>
<feature type="compositionally biased region" description="Gly residues" evidence="1">
    <location>
        <begin position="300"/>
        <end position="311"/>
    </location>
</feature>
<reference evidence="2" key="1">
    <citation type="journal article" date="2020" name="Stud. Mycol.">
        <title>101 Dothideomycetes genomes: a test case for predicting lifestyles and emergence of pathogens.</title>
        <authorList>
            <person name="Haridas S."/>
            <person name="Albert R."/>
            <person name="Binder M."/>
            <person name="Bloem J."/>
            <person name="Labutti K."/>
            <person name="Salamov A."/>
            <person name="Andreopoulos B."/>
            <person name="Baker S."/>
            <person name="Barry K."/>
            <person name="Bills G."/>
            <person name="Bluhm B."/>
            <person name="Cannon C."/>
            <person name="Castanera R."/>
            <person name="Culley D."/>
            <person name="Daum C."/>
            <person name="Ezra D."/>
            <person name="Gonzalez J."/>
            <person name="Henrissat B."/>
            <person name="Kuo A."/>
            <person name="Liang C."/>
            <person name="Lipzen A."/>
            <person name="Lutzoni F."/>
            <person name="Magnuson J."/>
            <person name="Mondo S."/>
            <person name="Nolan M."/>
            <person name="Ohm R."/>
            <person name="Pangilinan J."/>
            <person name="Park H.-J."/>
            <person name="Ramirez L."/>
            <person name="Alfaro M."/>
            <person name="Sun H."/>
            <person name="Tritt A."/>
            <person name="Yoshinaga Y."/>
            <person name="Zwiers L.-H."/>
            <person name="Turgeon B."/>
            <person name="Goodwin S."/>
            <person name="Spatafora J."/>
            <person name="Crous P."/>
            <person name="Grigoriev I."/>
        </authorList>
    </citation>
    <scope>NUCLEOTIDE SEQUENCE</scope>
    <source>
        <strain evidence="2">CBS 207.26</strain>
    </source>
</reference>
<proteinExistence type="predicted"/>
<dbReference type="EMBL" id="ML994915">
    <property type="protein sequence ID" value="KAF2174451.1"/>
    <property type="molecule type" value="Genomic_DNA"/>
</dbReference>
<organism evidence="2 3">
    <name type="scientific">Zopfia rhizophila CBS 207.26</name>
    <dbReference type="NCBI Taxonomy" id="1314779"/>
    <lineage>
        <taxon>Eukaryota</taxon>
        <taxon>Fungi</taxon>
        <taxon>Dikarya</taxon>
        <taxon>Ascomycota</taxon>
        <taxon>Pezizomycotina</taxon>
        <taxon>Dothideomycetes</taxon>
        <taxon>Dothideomycetes incertae sedis</taxon>
        <taxon>Zopfiaceae</taxon>
        <taxon>Zopfia</taxon>
    </lineage>
</organism>
<sequence>MIQARAAEGRDSALLHHLGGHAFRRVGRVGGADEGPVVAFPQEAFQPARRAVEARLAHAGPDGIDVEDGDRFPVLHFRAVEAELHGLRLPPRGFRQGDHPQVPDADRLGPGAHEFRDARPVEMDQQEGLALEHFAEAEQGPVQQRPPGQRQHPFRPVVAGLEAQRIGQEGALAVGPVGMQGEHREEEMHGQRPRARIAGAAAKQVHLRRDVGQEAGGPFARQVQGQVIGLRLLHLVAAGEDQVIALDRMVQLGEVVAQVAEDRVLPVADGTARIDHLDLLLPEIEEGVGEAQVPVHDAGQGVGGGGDGGGLVRDAAERGEAPPARAPFGVEVDAAGAGPLLQPRGGLVEGQDAQRVGRQVRGGGLGAELPGGAQEVEAAFHDARPARLFQPPEDEELVQRRAELIADAVAIALAPQEGRGMQAQRRGDVLEPVGLGGKLVALLAGLEYGAAGDGDGVEGAGRADLGAGAVEGLQVAEVQPAVQQAEGQRVAGVVESQGAQEVAPRLGQGTAQGRGGGEGEPAAEDLVLPGGGAGAAADEAAVQPAAEDAPAVGIGAGGHADLVQRVRQGFEEERVAVQDAHRAAGVREGQGIGDAFAKAEPVRDEEEFHAGGQELGLVPVLRLEALRQGQHHALAQAAQAGDLRGEEAVVPEGQEAGRQLAEFGADLGVHIGGRGDQGERGVVAHAAFRPRWRRAAISSWLMRTNSSGRRALSSTWKPSCPHHGLPTWISS</sequence>
<feature type="region of interest" description="Disordered" evidence="1">
    <location>
        <begin position="299"/>
        <end position="322"/>
    </location>
</feature>
<protein>
    <submittedName>
        <fullName evidence="2">Uncharacterized protein</fullName>
    </submittedName>
</protein>
<evidence type="ECO:0000256" key="1">
    <source>
        <dbReference type="SAM" id="MobiDB-lite"/>
    </source>
</evidence>
<feature type="region of interest" description="Disordered" evidence="1">
    <location>
        <begin position="495"/>
        <end position="541"/>
    </location>
</feature>
<feature type="compositionally biased region" description="Gly residues" evidence="1">
    <location>
        <begin position="510"/>
        <end position="519"/>
    </location>
</feature>
<feature type="region of interest" description="Disordered" evidence="1">
    <location>
        <begin position="90"/>
        <end position="113"/>
    </location>
</feature>